<dbReference type="InterPro" id="IPR053190">
    <property type="entry name" value="NAPRTase-like"/>
</dbReference>
<dbReference type="PIRSF" id="PIRSF000484">
    <property type="entry name" value="NAPRT"/>
    <property type="match status" value="1"/>
</dbReference>
<dbReference type="CDD" id="cd01571">
    <property type="entry name" value="NAPRTase_B"/>
    <property type="match status" value="1"/>
</dbReference>
<evidence type="ECO:0000256" key="4">
    <source>
        <dbReference type="ARBA" id="ARBA00022598"/>
    </source>
</evidence>
<dbReference type="Pfam" id="PF01729">
    <property type="entry name" value="QRPTase_C"/>
    <property type="match status" value="1"/>
</dbReference>
<sequence>MKNFDIAFPEDILNGSTTDVYFKRSETILKKEGINRNVAMEVAQKGFPDVYDFGIFTGLYNVLDLLENKPVDIYSIDEGSLFFEDSPVMTVVGNYLDFGIYETAILGFLCHASGITSKAAKCKLNAGKKPVLSFGARRAHPAISGMIDKYAYIGGCDGFSVVFTEKLVDKKASGTVPHALILQIGDTAETMRLFDIHIEPEVGRIALIDTFNDERFEAVNVAGLLKEKLEGIRIDTPGSRRGNLKKIAEEIRWELELRGYEHVTLFASGGLDENSIAELSDVIDGFGIGTSISNAKVMDFSMDIVEINGKPFSKKGKFSGFKELYQCENCLHQKFSHFHKPLSSCEKCGGKMKKLTKKVMENGKILINKKSPEQIRENVVKLLPRLKGIRDEQCRG</sequence>
<protein>
    <recommendedName>
        <fullName evidence="2">nicotinate phosphoribosyltransferase</fullName>
        <ecNumber evidence="2">6.3.4.21</ecNumber>
    </recommendedName>
</protein>
<reference evidence="10 11" key="1">
    <citation type="submission" date="2019-08" db="EMBL/GenBank/DDBJ databases">
        <title>Genomic characterization of a novel candidate phylum (ARYD3) from a high temperature, high salinity tertiary oil reservoir in north central Oklahoma, USA.</title>
        <authorList>
            <person name="Youssef N.H."/>
            <person name="Yadav A."/>
            <person name="Elshahed M.S."/>
        </authorList>
    </citation>
    <scope>NUCLEOTIDE SEQUENCE [LARGE SCALE GENOMIC DNA]</scope>
    <source>
        <strain evidence="10">ARYD1</strain>
    </source>
</reference>
<dbReference type="RefSeq" id="WP_303700882.1">
    <property type="nucleotide sequence ID" value="NZ_VSIV01000124.1"/>
</dbReference>
<dbReference type="GO" id="GO:0004516">
    <property type="term" value="F:nicotinate phosphoribosyltransferase activity"/>
    <property type="evidence" value="ECO:0007669"/>
    <property type="project" value="UniProtKB-EC"/>
</dbReference>
<evidence type="ECO:0000256" key="1">
    <source>
        <dbReference type="ARBA" id="ARBA00004952"/>
    </source>
</evidence>
<evidence type="ECO:0000256" key="3">
    <source>
        <dbReference type="ARBA" id="ARBA00022553"/>
    </source>
</evidence>
<dbReference type="InterPro" id="IPR022412">
    <property type="entry name" value="Quinolinate_PRibosylTrfase_N"/>
</dbReference>
<keyword evidence="5" id="KW-0662">Pyridine nucleotide biosynthesis</keyword>
<dbReference type="GO" id="GO:0004514">
    <property type="term" value="F:nicotinate-nucleotide diphosphorylase (carboxylating) activity"/>
    <property type="evidence" value="ECO:0007669"/>
    <property type="project" value="InterPro"/>
</dbReference>
<feature type="domain" description="Quinolinate phosphoribosyl transferase N-terminal" evidence="9">
    <location>
        <begin position="19"/>
        <end position="113"/>
    </location>
</feature>
<keyword evidence="3" id="KW-0597">Phosphoprotein</keyword>
<dbReference type="NCBIfam" id="NF006415">
    <property type="entry name" value="PRK08662.1"/>
    <property type="match status" value="1"/>
</dbReference>
<keyword evidence="6 10" id="KW-0808">Transferase</keyword>
<dbReference type="Proteomes" id="UP000323337">
    <property type="component" value="Unassembled WGS sequence"/>
</dbReference>
<dbReference type="InterPro" id="IPR002638">
    <property type="entry name" value="Quinolinate_PRibosylTrfase_C"/>
</dbReference>
<dbReference type="PANTHER" id="PTHR43202">
    <property type="entry name" value="NICOTINATE-NUCLEOTIDE PYROPHOSPHORYLASE"/>
    <property type="match status" value="1"/>
</dbReference>
<dbReference type="GO" id="GO:0009435">
    <property type="term" value="P:NAD+ biosynthetic process"/>
    <property type="evidence" value="ECO:0007669"/>
    <property type="project" value="UniProtKB-UniPathway"/>
</dbReference>
<evidence type="ECO:0000256" key="7">
    <source>
        <dbReference type="ARBA" id="ARBA00048668"/>
    </source>
</evidence>
<keyword evidence="10" id="KW-0328">Glycosyltransferase</keyword>
<feature type="domain" description="Quinolinate phosphoribosyl transferase C-terminal" evidence="8">
    <location>
        <begin position="115"/>
        <end position="303"/>
    </location>
</feature>
<dbReference type="EMBL" id="VSIV01000124">
    <property type="protein sequence ID" value="TYB33613.1"/>
    <property type="molecule type" value="Genomic_DNA"/>
</dbReference>
<comment type="catalytic activity">
    <reaction evidence="7">
        <text>5-phospho-alpha-D-ribose 1-diphosphate + nicotinate + ATP + H2O = nicotinate beta-D-ribonucleotide + ADP + phosphate + diphosphate</text>
        <dbReference type="Rhea" id="RHEA:36163"/>
        <dbReference type="ChEBI" id="CHEBI:15377"/>
        <dbReference type="ChEBI" id="CHEBI:30616"/>
        <dbReference type="ChEBI" id="CHEBI:32544"/>
        <dbReference type="ChEBI" id="CHEBI:33019"/>
        <dbReference type="ChEBI" id="CHEBI:43474"/>
        <dbReference type="ChEBI" id="CHEBI:57502"/>
        <dbReference type="ChEBI" id="CHEBI:58017"/>
        <dbReference type="ChEBI" id="CHEBI:456216"/>
        <dbReference type="EC" id="6.3.4.21"/>
    </reaction>
</comment>
<dbReference type="Pfam" id="PF02749">
    <property type="entry name" value="QRPTase_N"/>
    <property type="match status" value="1"/>
</dbReference>
<dbReference type="InterPro" id="IPR035809">
    <property type="entry name" value="NAPRTase_arc-type"/>
</dbReference>
<evidence type="ECO:0000259" key="9">
    <source>
        <dbReference type="Pfam" id="PF02749"/>
    </source>
</evidence>
<evidence type="ECO:0000256" key="5">
    <source>
        <dbReference type="ARBA" id="ARBA00022642"/>
    </source>
</evidence>
<dbReference type="InterPro" id="IPR037128">
    <property type="entry name" value="Quinolinate_PRibosylTase_N_sf"/>
</dbReference>
<evidence type="ECO:0000313" key="11">
    <source>
        <dbReference type="Proteomes" id="UP000323337"/>
    </source>
</evidence>
<dbReference type="Gene3D" id="3.20.20.70">
    <property type="entry name" value="Aldolase class I"/>
    <property type="match status" value="1"/>
</dbReference>
<comment type="pathway">
    <text evidence="1">Cofactor biosynthesis; NAD(+) biosynthesis; nicotinate D-ribonucleotide from nicotinate: step 1/1.</text>
</comment>
<dbReference type="EC" id="6.3.4.21" evidence="2"/>
<organism evidence="10 11">
    <name type="scientific">Flexistipes sinusarabici</name>
    <dbReference type="NCBI Taxonomy" id="2352"/>
    <lineage>
        <taxon>Bacteria</taxon>
        <taxon>Pseudomonadati</taxon>
        <taxon>Deferribacterota</taxon>
        <taxon>Deferribacteres</taxon>
        <taxon>Deferribacterales</taxon>
        <taxon>Flexistipitaceae</taxon>
        <taxon>Flexistipes</taxon>
    </lineage>
</organism>
<dbReference type="SUPFAM" id="SSF51690">
    <property type="entry name" value="Nicotinate/Quinolinate PRTase C-terminal domain-like"/>
    <property type="match status" value="1"/>
</dbReference>
<comment type="caution">
    <text evidence="10">The sequence shown here is derived from an EMBL/GenBank/DDBJ whole genome shotgun (WGS) entry which is preliminary data.</text>
</comment>
<dbReference type="InterPro" id="IPR007229">
    <property type="entry name" value="Nic_PRibTrfase-Fam"/>
</dbReference>
<name>A0A5D0MPN0_FLESI</name>
<dbReference type="SUPFAM" id="SSF54675">
    <property type="entry name" value="Nicotinate/Quinolinate PRTase N-terminal domain-like"/>
    <property type="match status" value="1"/>
</dbReference>
<gene>
    <name evidence="10" type="ORF">FXF49_05350</name>
</gene>
<evidence type="ECO:0000259" key="8">
    <source>
        <dbReference type="Pfam" id="PF01729"/>
    </source>
</evidence>
<dbReference type="InterPro" id="IPR036068">
    <property type="entry name" value="Nicotinate_pribotase-like_C"/>
</dbReference>
<evidence type="ECO:0000313" key="10">
    <source>
        <dbReference type="EMBL" id="TYB33613.1"/>
    </source>
</evidence>
<evidence type="ECO:0000256" key="6">
    <source>
        <dbReference type="ARBA" id="ARBA00022679"/>
    </source>
</evidence>
<evidence type="ECO:0000256" key="2">
    <source>
        <dbReference type="ARBA" id="ARBA00013236"/>
    </source>
</evidence>
<proteinExistence type="predicted"/>
<accession>A0A5D0MPN0</accession>
<dbReference type="UniPathway" id="UPA00253">
    <property type="reaction ID" value="UER00457"/>
</dbReference>
<dbReference type="PANTHER" id="PTHR43202:SF1">
    <property type="entry name" value="NICOTINATE PHOSPHORIBOSYLTRANSFERASE"/>
    <property type="match status" value="1"/>
</dbReference>
<dbReference type="AlphaFoldDB" id="A0A5D0MPN0"/>
<dbReference type="InterPro" id="IPR013785">
    <property type="entry name" value="Aldolase_TIM"/>
</dbReference>
<keyword evidence="4 10" id="KW-0436">Ligase</keyword>
<dbReference type="Gene3D" id="3.90.1170.20">
    <property type="entry name" value="Quinolinate phosphoribosyl transferase, N-terminal domain"/>
    <property type="match status" value="1"/>
</dbReference>